<evidence type="ECO:0000256" key="19">
    <source>
        <dbReference type="ARBA" id="ARBA00022777"/>
    </source>
</evidence>
<feature type="compositionally biased region" description="Basic and acidic residues" evidence="47">
    <location>
        <begin position="851"/>
        <end position="867"/>
    </location>
</feature>
<evidence type="ECO:0000259" key="48">
    <source>
        <dbReference type="PROSITE" id="PS50001"/>
    </source>
</evidence>
<dbReference type="GO" id="GO:0030155">
    <property type="term" value="P:regulation of cell adhesion"/>
    <property type="evidence" value="ECO:0007669"/>
    <property type="project" value="UniProtKB-ARBA"/>
</dbReference>
<evidence type="ECO:0000259" key="52">
    <source>
        <dbReference type="PROSITE" id="PS51860"/>
    </source>
</evidence>
<dbReference type="GO" id="GO:0004715">
    <property type="term" value="F:non-membrane spanning protein tyrosine kinase activity"/>
    <property type="evidence" value="ECO:0007669"/>
    <property type="project" value="UniProtKB-EC"/>
</dbReference>
<evidence type="ECO:0000256" key="24">
    <source>
        <dbReference type="ARBA" id="ARBA00022990"/>
    </source>
</evidence>
<dbReference type="Pfam" id="PF08919">
    <property type="entry name" value="F_actin_bind"/>
    <property type="match status" value="1"/>
</dbReference>
<keyword evidence="30" id="KW-0829">Tyrosine-protein kinase</keyword>
<evidence type="ECO:0000256" key="30">
    <source>
        <dbReference type="ARBA" id="ARBA00023137"/>
    </source>
</evidence>
<feature type="region of interest" description="Disordered" evidence="47">
    <location>
        <begin position="988"/>
        <end position="1041"/>
    </location>
</feature>
<evidence type="ECO:0000256" key="12">
    <source>
        <dbReference type="ARBA" id="ARBA00022490"/>
    </source>
</evidence>
<accession>A0A8T0ASN8</accession>
<dbReference type="PANTHER" id="PTHR15735:SF14">
    <property type="entry name" value="FORMIN-BINDING PROTEIN 1-LIKE"/>
    <property type="match status" value="1"/>
</dbReference>
<evidence type="ECO:0000256" key="20">
    <source>
        <dbReference type="ARBA" id="ARBA00022840"/>
    </source>
</evidence>
<evidence type="ECO:0000256" key="23">
    <source>
        <dbReference type="ARBA" id="ARBA00022889"/>
    </source>
</evidence>
<dbReference type="Gene3D" id="3.30.505.10">
    <property type="entry name" value="SH2 domain"/>
    <property type="match status" value="1"/>
</dbReference>
<dbReference type="InterPro" id="IPR057871">
    <property type="entry name" value="HR1_CIP4_FNBP1L"/>
</dbReference>
<name>A0A8T0ASN8_SILME</name>
<keyword evidence="11" id="KW-1003">Cell membrane</keyword>
<evidence type="ECO:0000256" key="25">
    <source>
        <dbReference type="ARBA" id="ARBA00022999"/>
    </source>
</evidence>
<keyword evidence="32" id="KW-0206">Cytoskeleton</keyword>
<evidence type="ECO:0000256" key="46">
    <source>
        <dbReference type="PROSITE-ProRule" id="PRU10141"/>
    </source>
</evidence>
<evidence type="ECO:0000256" key="7">
    <source>
        <dbReference type="ARBA" id="ARBA00009426"/>
    </source>
</evidence>
<dbReference type="GO" id="GO:0030145">
    <property type="term" value="F:manganese ion binding"/>
    <property type="evidence" value="ECO:0007669"/>
    <property type="project" value="UniProtKB-ARBA"/>
</dbReference>
<dbReference type="SMART" id="SM00252">
    <property type="entry name" value="SH2"/>
    <property type="match status" value="1"/>
</dbReference>
<dbReference type="CDD" id="cd12072">
    <property type="entry name" value="SH3_FNBP1L"/>
    <property type="match status" value="1"/>
</dbReference>
<evidence type="ECO:0000256" key="13">
    <source>
        <dbReference type="ARBA" id="ARBA00022553"/>
    </source>
</evidence>
<dbReference type="PROSITE" id="PS51860">
    <property type="entry name" value="REM_1"/>
    <property type="match status" value="1"/>
</dbReference>
<dbReference type="GO" id="GO:0010976">
    <property type="term" value="P:positive regulation of neuron projection development"/>
    <property type="evidence" value="ECO:0007669"/>
    <property type="project" value="UniProtKB-ARBA"/>
</dbReference>
<feature type="region of interest" description="Disordered" evidence="47">
    <location>
        <begin position="1528"/>
        <end position="1557"/>
    </location>
</feature>
<keyword evidence="14" id="KW-0254">Endocytosis</keyword>
<evidence type="ECO:0000256" key="14">
    <source>
        <dbReference type="ARBA" id="ARBA00022583"/>
    </source>
</evidence>
<dbReference type="Pfam" id="PF00017">
    <property type="entry name" value="SH2"/>
    <property type="match status" value="1"/>
</dbReference>
<dbReference type="SMART" id="SM00055">
    <property type="entry name" value="FCH"/>
    <property type="match status" value="1"/>
</dbReference>
<feature type="compositionally biased region" description="Basic and acidic residues" evidence="47">
    <location>
        <begin position="1694"/>
        <end position="1708"/>
    </location>
</feature>
<dbReference type="Proteomes" id="UP000606274">
    <property type="component" value="Unassembled WGS sequence"/>
</dbReference>
<dbReference type="Pfam" id="PF14604">
    <property type="entry name" value="SH3_9"/>
    <property type="match status" value="1"/>
</dbReference>
<dbReference type="GO" id="GO:0008289">
    <property type="term" value="F:lipid binding"/>
    <property type="evidence" value="ECO:0007669"/>
    <property type="project" value="UniProtKB-KW"/>
</dbReference>
<dbReference type="Pfam" id="PF00018">
    <property type="entry name" value="SH3_1"/>
    <property type="match status" value="1"/>
</dbReference>
<evidence type="ECO:0000256" key="10">
    <source>
        <dbReference type="ARBA" id="ARBA00022443"/>
    </source>
</evidence>
<evidence type="ECO:0000256" key="9">
    <source>
        <dbReference type="ARBA" id="ARBA00019975"/>
    </source>
</evidence>
<dbReference type="GO" id="GO:0005886">
    <property type="term" value="C:plasma membrane"/>
    <property type="evidence" value="ECO:0007669"/>
    <property type="project" value="UniProtKB-SubCell"/>
</dbReference>
<dbReference type="FunFam" id="1.20.120.330:FF:000003">
    <property type="entry name" value="Tyrosine-protein kinase"/>
    <property type="match status" value="1"/>
</dbReference>
<sequence length="1787" mass="197848">MGQQVARVGEGAAAAAALQSPPHGHAQQPQAHQSKGTRGSSSGRRPREAPSAAGTPACRLAVPANASDPGINIFTQHSEALHRPFGLDSSALTEAVRWSSKENLLGAAESDPNLFVALYDFVASGDNTLSITKGEKLRVLGYNQNGEWSEVRSKNGQGWVPSNYITPVNSLEKHSWYHGPVSRSAAEYLLSSLINGSFLVRESESSPGQLSISLRYEGRVYHYRINTASDGKVYVTSESRFSTLAELVHHHSTVADGLVTTLHYPAPKCNKPTVYGVSPIHDKWEMERTDITMKHKLGGGQYGEVYVGVWKKYNLTVAVKTLKEDTMEVEEFLKEAAVMKEVKHPNLVQLLGVCTLEPPFYIVTEYMPHGNLLDYLRECEREEVNAVVLLYMATQISSAMEYLEKKNFIHRDLAARNCLVGENHVVKVADFGLSRLMTGDTYTAHAGAKFPIKWTAPESLAYNTFSIKSDVWAFGVLLWEIATYGMSPYPGIDLSQVYDLLEKGYRMEQPEGCPPKVYELMRACWQWSPMDRPSFAEIHQAFETMFHDSSISEEVAEELCKTASSGKSGVVHSFSHDQPLVPSKSRPQKKHSDNKENMEGLESRHEPGAHGPSASLLIGDGRSSSSPALPRKQRDKSSGGLLDDPLDATFTRDRKAGFFSSFMKKKSATTTTSTSQPQHNLPVTSSSSFRDVETQSLKKYEPTTAFGGPPPPPLPQNDGLGFSPSHGEGNHVQSRCCGATFGQKLSGSNSSTSTQVGSSSSWAGLAGFFTPRLIKKTLGLRTGKSSGSDEGSGGARPFPRSNSTSSMSAGLLDLERMALTLPRNRSKPALERTVSASSQPENGAPRPSDTPPRKVDEGTAQIRDRPKAKLLPRAVSVGTGATRAPGVGGEAESDAHTQGRVGQDDRPAWTSPSKTLVGPHNHKVPVLISPTLKPGAADAHMVGVDSQGNRFKLLADSGTDRPRLIKPKCAPPPPPTLRSLQHSYSTDSADEVTNMSPEINGDGVKRSGRGSVGVRPCIPPPQAPAASSSNTTTTKIANGGTTSASTKLTLRRTRQQVERIPLEKVSKEALLECAECLSLALHSSTEPCSSSQVLDAGHQLLDYCSGYVECIPQTRNKFAFREALGKLELSLQELRASSTGGGGGQGGSPALDNLHSCIKEISDVVQRIALCLLRISGGCTWRNDTAFGRALFLSGFTRSRFYGGGSVSRGSESGGIQPTNKYTSKITNNVTVIWTECLFTTEMSWGTDLWDQFENLDKHTQWGMDFLERYAKFVKERLEIEQNYAKQLRNLVKKYCPKRSKDDEPRFTSCLSFYSILNELNDYAGQREVVAEEMGHRVYGELLRYSQELKCERKQHLQEGRKTQQYLDQCWKQMDNSKKKFERECREAEKSQMLFERLDNDINATKSEVEKAKSQLYMRTHMADESKNEYAAQLQNFNAEQWKHFHVAIPQIFKNLQDMDERRTVKLGETYRSFAEVERKVIPIISKCLEGMVTAAKNVDERKDSLIVVESFKSGFEPPTDFPFEDFSQNIQRTGSDGTIGTPKNDPGKPDPKHSIGKAKNKLWLFGKKPKAPNLEDLSHLPPEQRRKKLQQRIDELSRELQKEMDQRDALNKMKDVYEKNPQMGDPGSLQPKISETICNMEKLRSEIHKNETWLAEVEGKQTSRSERRPSSDVNHHAPHGRESPEGSYTDDPNQEHRAPPQPEHEHEFDDEFEDDDPLPAVGHCKALYSFDGTNEGTLVMKEDEVLYVIEEDKGDGWTRVRKQSGEEGYVPTSYVEITLEKHSKGS</sequence>
<dbReference type="CDD" id="cd11850">
    <property type="entry name" value="SH3_Abl"/>
    <property type="match status" value="1"/>
</dbReference>
<keyword evidence="21" id="KW-0460">Magnesium</keyword>
<proteinExistence type="inferred from homology"/>
<keyword evidence="26" id="KW-0072">Autophagy</keyword>
<dbReference type="Gene3D" id="1.20.1270.60">
    <property type="entry name" value="Arfaptin homology (AH) domain/BAR domain"/>
    <property type="match status" value="1"/>
</dbReference>
<keyword evidence="23" id="KW-0130">Cell adhesion</keyword>
<dbReference type="GO" id="GO:0031410">
    <property type="term" value="C:cytoplasmic vesicle"/>
    <property type="evidence" value="ECO:0007669"/>
    <property type="project" value="UniProtKB-SubCell"/>
</dbReference>
<dbReference type="FunFam" id="1.10.510.10:FF:000070">
    <property type="entry name" value="Tyrosine-protein kinase"/>
    <property type="match status" value="1"/>
</dbReference>
<feature type="domain" description="SH3" evidence="49">
    <location>
        <begin position="110"/>
        <end position="170"/>
    </location>
</feature>
<feature type="compositionally biased region" description="Low complexity" evidence="47">
    <location>
        <begin position="12"/>
        <end position="54"/>
    </location>
</feature>
<keyword evidence="22" id="KW-0832">Ubl conjugation</keyword>
<keyword evidence="29" id="KW-0472">Membrane</keyword>
<dbReference type="Gene3D" id="6.10.140.470">
    <property type="match status" value="1"/>
</dbReference>
<dbReference type="PROSITE" id="PS00109">
    <property type="entry name" value="PROTEIN_KINASE_TYR"/>
    <property type="match status" value="1"/>
</dbReference>
<evidence type="ECO:0000256" key="27">
    <source>
        <dbReference type="ARBA" id="ARBA00023054"/>
    </source>
</evidence>
<comment type="subcellular location">
    <subcellularLocation>
        <location evidence="4">Cell membrane</location>
        <topology evidence="4">Peripheral membrane protein</topology>
        <orientation evidence="4">Cytoplasmic side</orientation>
    </subcellularLocation>
    <subcellularLocation>
        <location evidence="6">Cytoplasm</location>
        <location evidence="6">Cell cortex</location>
    </subcellularLocation>
    <subcellularLocation>
        <location evidence="3">Cytoplasm</location>
        <location evidence="3">Cytoskeleton</location>
    </subcellularLocation>
    <subcellularLocation>
        <location evidence="5">Cytoplasmic vesicle</location>
    </subcellularLocation>
</comment>
<evidence type="ECO:0000259" key="51">
    <source>
        <dbReference type="PROSITE" id="PS51741"/>
    </source>
</evidence>
<evidence type="ECO:0000256" key="29">
    <source>
        <dbReference type="ARBA" id="ARBA00023136"/>
    </source>
</evidence>
<evidence type="ECO:0000256" key="40">
    <source>
        <dbReference type="ARBA" id="ARBA00078331"/>
    </source>
</evidence>
<dbReference type="Gene3D" id="1.20.120.330">
    <property type="entry name" value="Nucleotidyltransferases domain 2"/>
    <property type="match status" value="1"/>
</dbReference>
<dbReference type="Gene3D" id="3.30.200.20">
    <property type="entry name" value="Phosphorylase Kinase, domain 1"/>
    <property type="match status" value="1"/>
</dbReference>
<dbReference type="SMART" id="SM00326">
    <property type="entry name" value="SH3"/>
    <property type="match status" value="2"/>
</dbReference>
<dbReference type="InterPro" id="IPR035494">
    <property type="entry name" value="FNBP1L_F-BAR"/>
</dbReference>
<comment type="cofactor">
    <cofactor evidence="2">
        <name>Mg(2+)</name>
        <dbReference type="ChEBI" id="CHEBI:18420"/>
    </cofactor>
</comment>
<dbReference type="InterPro" id="IPR027267">
    <property type="entry name" value="AH/BAR_dom_sf"/>
</dbReference>
<keyword evidence="13" id="KW-0597">Phosphoprotein</keyword>
<feature type="region of interest" description="Disordered" evidence="47">
    <location>
        <begin position="822"/>
        <end position="921"/>
    </location>
</feature>
<comment type="cofactor">
    <cofactor evidence="1">
        <name>Mn(2+)</name>
        <dbReference type="ChEBI" id="CHEBI:29035"/>
    </cofactor>
</comment>
<dbReference type="GO" id="GO:0007165">
    <property type="term" value="P:signal transduction"/>
    <property type="evidence" value="ECO:0007669"/>
    <property type="project" value="InterPro"/>
</dbReference>
<dbReference type="GO" id="GO:0000287">
    <property type="term" value="F:magnesium ion binding"/>
    <property type="evidence" value="ECO:0007669"/>
    <property type="project" value="UniProtKB-ARBA"/>
</dbReference>
<feature type="region of interest" description="Disordered" evidence="47">
    <location>
        <begin position="665"/>
        <end position="734"/>
    </location>
</feature>
<dbReference type="CDD" id="cd07675">
    <property type="entry name" value="F-BAR_FNBP1L"/>
    <property type="match status" value="1"/>
</dbReference>
<evidence type="ECO:0000256" key="38">
    <source>
        <dbReference type="ARBA" id="ARBA00070576"/>
    </source>
</evidence>
<feature type="domain" description="F-BAR" evidence="51">
    <location>
        <begin position="1243"/>
        <end position="1504"/>
    </location>
</feature>
<dbReference type="InterPro" id="IPR011009">
    <property type="entry name" value="Kinase-like_dom_sf"/>
</dbReference>
<dbReference type="GO" id="GO:0005938">
    <property type="term" value="C:cell cortex"/>
    <property type="evidence" value="ECO:0007669"/>
    <property type="project" value="UniProtKB-SubCell"/>
</dbReference>
<gene>
    <name evidence="53" type="ORF">HF521_007148</name>
</gene>
<dbReference type="PROSITE" id="PS50001">
    <property type="entry name" value="SH2"/>
    <property type="match status" value="1"/>
</dbReference>
<dbReference type="InterPro" id="IPR001245">
    <property type="entry name" value="Ser-Thr/Tyr_kinase_cat_dom"/>
</dbReference>
<dbReference type="InterPro" id="IPR000719">
    <property type="entry name" value="Prot_kinase_dom"/>
</dbReference>
<dbReference type="InterPro" id="IPR000980">
    <property type="entry name" value="SH2"/>
</dbReference>
<evidence type="ECO:0000256" key="15">
    <source>
        <dbReference type="ARBA" id="ARBA00022679"/>
    </source>
</evidence>
<evidence type="ECO:0000256" key="6">
    <source>
        <dbReference type="ARBA" id="ARBA00004544"/>
    </source>
</evidence>
<feature type="region of interest" description="Disordered" evidence="47">
    <location>
        <begin position="1"/>
        <end position="57"/>
    </location>
</feature>
<comment type="caution">
    <text evidence="53">The sequence shown here is derived from an EMBL/GenBank/DDBJ whole genome shotgun (WGS) entry which is preliminary data.</text>
</comment>
<keyword evidence="18 46" id="KW-0547">Nucleotide-binding</keyword>
<keyword evidence="34" id="KW-0968">Cytoplasmic vesicle</keyword>
<keyword evidence="16" id="KW-0519">Myristate</keyword>
<evidence type="ECO:0000259" key="50">
    <source>
        <dbReference type="PROSITE" id="PS50011"/>
    </source>
</evidence>
<feature type="compositionally biased region" description="Basic and acidic residues" evidence="47">
    <location>
        <begin position="590"/>
        <end position="608"/>
    </location>
</feature>
<reference evidence="53" key="1">
    <citation type="submission" date="2020-08" db="EMBL/GenBank/DDBJ databases">
        <title>Chromosome-level assembly of Southern catfish (Silurus meridionalis) provides insights into visual adaptation to the nocturnal and benthic lifestyles.</title>
        <authorList>
            <person name="Zhang Y."/>
            <person name="Wang D."/>
            <person name="Peng Z."/>
        </authorList>
    </citation>
    <scope>NUCLEOTIDE SEQUENCE</scope>
    <source>
        <strain evidence="53">SWU-2019-XX</strain>
        <tissue evidence="53">Muscle</tissue>
    </source>
</reference>
<evidence type="ECO:0000256" key="45">
    <source>
        <dbReference type="PROSITE-ProRule" id="PRU01077"/>
    </source>
</evidence>
<dbReference type="EMBL" id="JABFDY010000017">
    <property type="protein sequence ID" value="KAF7695425.1"/>
    <property type="molecule type" value="Genomic_DNA"/>
</dbReference>
<dbReference type="FunFam" id="1.20.1270.60:FF:000002">
    <property type="entry name" value="Formin-binding protein 1-like isoform 1"/>
    <property type="match status" value="1"/>
</dbReference>
<dbReference type="GO" id="GO:0006897">
    <property type="term" value="P:endocytosis"/>
    <property type="evidence" value="ECO:0007669"/>
    <property type="project" value="UniProtKB-KW"/>
</dbReference>
<evidence type="ECO:0000256" key="43">
    <source>
        <dbReference type="PROSITE-ProRule" id="PRU00191"/>
    </source>
</evidence>
<evidence type="ECO:0000256" key="42">
    <source>
        <dbReference type="ARBA" id="ARBA00080520"/>
    </source>
</evidence>
<dbReference type="Gene3D" id="1.10.510.10">
    <property type="entry name" value="Transferase(Phosphotransferase) domain 1"/>
    <property type="match status" value="1"/>
</dbReference>
<feature type="domain" description="Protein kinase" evidence="50">
    <location>
        <begin position="291"/>
        <end position="542"/>
    </location>
</feature>
<dbReference type="InterPro" id="IPR031160">
    <property type="entry name" value="F_BAR_dom"/>
</dbReference>
<dbReference type="CDD" id="cd05052">
    <property type="entry name" value="PTKc_Abl"/>
    <property type="match status" value="1"/>
</dbReference>
<dbReference type="PRINTS" id="PR00401">
    <property type="entry name" value="SH2DOMAIN"/>
</dbReference>
<dbReference type="Pfam" id="PF07714">
    <property type="entry name" value="PK_Tyr_Ser-Thr"/>
    <property type="match status" value="1"/>
</dbReference>
<feature type="region of interest" description="Disordered" evidence="47">
    <location>
        <begin position="568"/>
        <end position="648"/>
    </location>
</feature>
<dbReference type="InterPro" id="IPR020635">
    <property type="entry name" value="Tyr_kinase_cat_dom"/>
</dbReference>
<evidence type="ECO:0000256" key="5">
    <source>
        <dbReference type="ARBA" id="ARBA00004541"/>
    </source>
</evidence>
<dbReference type="FunFam" id="3.30.200.20:FF:000037">
    <property type="entry name" value="Tyrosine-protein kinase"/>
    <property type="match status" value="1"/>
</dbReference>
<dbReference type="SUPFAM" id="SSF55550">
    <property type="entry name" value="SH2 domain"/>
    <property type="match status" value="1"/>
</dbReference>
<dbReference type="SUPFAM" id="SSF50044">
    <property type="entry name" value="SH3-domain"/>
    <property type="match status" value="2"/>
</dbReference>
<keyword evidence="10 44" id="KW-0728">SH3 domain</keyword>
<dbReference type="CDD" id="cd11628">
    <property type="entry name" value="HR1_CIP4_FNBP1L"/>
    <property type="match status" value="1"/>
</dbReference>
<evidence type="ECO:0000256" key="18">
    <source>
        <dbReference type="ARBA" id="ARBA00022741"/>
    </source>
</evidence>
<dbReference type="GO" id="GO:0015629">
    <property type="term" value="C:actin cytoskeleton"/>
    <property type="evidence" value="ECO:0007669"/>
    <property type="project" value="UniProtKB-ARBA"/>
</dbReference>
<dbReference type="GO" id="GO:0005524">
    <property type="term" value="F:ATP binding"/>
    <property type="evidence" value="ECO:0007669"/>
    <property type="project" value="UniProtKB-UniRule"/>
</dbReference>
<evidence type="ECO:0000256" key="22">
    <source>
        <dbReference type="ARBA" id="ARBA00022843"/>
    </source>
</evidence>
<feature type="domain" description="REM-1" evidence="52">
    <location>
        <begin position="1580"/>
        <end position="1657"/>
    </location>
</feature>
<dbReference type="GO" id="GO:0006914">
    <property type="term" value="P:autophagy"/>
    <property type="evidence" value="ECO:0007669"/>
    <property type="project" value="UniProtKB-KW"/>
</dbReference>
<organism evidence="53 54">
    <name type="scientific">Silurus meridionalis</name>
    <name type="common">Southern catfish</name>
    <name type="synonym">Silurus soldatovi meridionalis</name>
    <dbReference type="NCBI Taxonomy" id="175797"/>
    <lineage>
        <taxon>Eukaryota</taxon>
        <taxon>Metazoa</taxon>
        <taxon>Chordata</taxon>
        <taxon>Craniata</taxon>
        <taxon>Vertebrata</taxon>
        <taxon>Euteleostomi</taxon>
        <taxon>Actinopterygii</taxon>
        <taxon>Neopterygii</taxon>
        <taxon>Teleostei</taxon>
        <taxon>Ostariophysi</taxon>
        <taxon>Siluriformes</taxon>
        <taxon>Siluridae</taxon>
        <taxon>Silurus</taxon>
    </lineage>
</organism>
<dbReference type="SUPFAM" id="SSF56112">
    <property type="entry name" value="Protein kinase-like (PK-like)"/>
    <property type="match status" value="1"/>
</dbReference>
<evidence type="ECO:0000256" key="36">
    <source>
        <dbReference type="ARBA" id="ARBA00051245"/>
    </source>
</evidence>
<dbReference type="InterPro" id="IPR057870">
    <property type="entry name" value="HR1_TOCA"/>
</dbReference>
<dbReference type="PROSITE" id="PS50002">
    <property type="entry name" value="SH3"/>
    <property type="match status" value="2"/>
</dbReference>
<evidence type="ECO:0000256" key="34">
    <source>
        <dbReference type="ARBA" id="ARBA00023329"/>
    </source>
</evidence>
<evidence type="ECO:0000256" key="37">
    <source>
        <dbReference type="ARBA" id="ARBA00064245"/>
    </source>
</evidence>
<evidence type="ECO:0000256" key="3">
    <source>
        <dbReference type="ARBA" id="ARBA00004245"/>
    </source>
</evidence>
<evidence type="ECO:0000256" key="8">
    <source>
        <dbReference type="ARBA" id="ARBA00011903"/>
    </source>
</evidence>
<evidence type="ECO:0000256" key="4">
    <source>
        <dbReference type="ARBA" id="ARBA00004413"/>
    </source>
</evidence>
<keyword evidence="24" id="KW-0007">Acetylation</keyword>
<feature type="compositionally biased region" description="Basic and acidic residues" evidence="47">
    <location>
        <begin position="893"/>
        <end position="907"/>
    </location>
</feature>
<dbReference type="PROSITE" id="PS00107">
    <property type="entry name" value="PROTEIN_KINASE_ATP"/>
    <property type="match status" value="1"/>
</dbReference>
<evidence type="ECO:0000256" key="44">
    <source>
        <dbReference type="PROSITE-ProRule" id="PRU00192"/>
    </source>
</evidence>
<dbReference type="InterPro" id="IPR015015">
    <property type="entry name" value="F-actin-binding"/>
</dbReference>
<feature type="domain" description="SH3" evidence="49">
    <location>
        <begin position="1720"/>
        <end position="1781"/>
    </location>
</feature>
<evidence type="ECO:0000256" key="28">
    <source>
        <dbReference type="ARBA" id="ARBA00023121"/>
    </source>
</evidence>
<evidence type="ECO:0000256" key="16">
    <source>
        <dbReference type="ARBA" id="ARBA00022707"/>
    </source>
</evidence>
<evidence type="ECO:0000256" key="1">
    <source>
        <dbReference type="ARBA" id="ARBA00001936"/>
    </source>
</evidence>
<evidence type="ECO:0000256" key="39">
    <source>
        <dbReference type="ARBA" id="ARBA00075834"/>
    </source>
</evidence>
<evidence type="ECO:0000313" key="54">
    <source>
        <dbReference type="Proteomes" id="UP000606274"/>
    </source>
</evidence>
<keyword evidence="25 43" id="KW-0727">SH2 domain</keyword>
<comment type="catalytic activity">
    <reaction evidence="36">
        <text>L-tyrosyl-[protein] + ATP = O-phospho-L-tyrosyl-[protein] + ADP + H(+)</text>
        <dbReference type="Rhea" id="RHEA:10596"/>
        <dbReference type="Rhea" id="RHEA-COMP:10136"/>
        <dbReference type="Rhea" id="RHEA-COMP:20101"/>
        <dbReference type="ChEBI" id="CHEBI:15378"/>
        <dbReference type="ChEBI" id="CHEBI:30616"/>
        <dbReference type="ChEBI" id="CHEBI:46858"/>
        <dbReference type="ChEBI" id="CHEBI:61978"/>
        <dbReference type="ChEBI" id="CHEBI:456216"/>
        <dbReference type="EC" id="2.7.10.2"/>
    </reaction>
</comment>
<keyword evidence="54" id="KW-1185">Reference proteome</keyword>
<keyword evidence="12" id="KW-0963">Cytoplasm</keyword>
<keyword evidence="15" id="KW-0808">Transferase</keyword>
<keyword evidence="20 46" id="KW-0067">ATP-binding</keyword>
<dbReference type="InterPro" id="IPR017441">
    <property type="entry name" value="Protein_kinase_ATP_BS"/>
</dbReference>
<evidence type="ECO:0000256" key="41">
    <source>
        <dbReference type="ARBA" id="ARBA00080175"/>
    </source>
</evidence>
<feature type="compositionally biased region" description="Acidic residues" evidence="47">
    <location>
        <begin position="1709"/>
        <end position="1718"/>
    </location>
</feature>
<feature type="domain" description="SH2" evidence="48">
    <location>
        <begin position="176"/>
        <end position="266"/>
    </location>
</feature>
<feature type="region of interest" description="Disordered" evidence="47">
    <location>
        <begin position="780"/>
        <end position="809"/>
    </location>
</feature>
<dbReference type="InterPro" id="IPR011072">
    <property type="entry name" value="HR1_rho-bd"/>
</dbReference>
<evidence type="ECO:0000256" key="31">
    <source>
        <dbReference type="ARBA" id="ARBA00023211"/>
    </source>
</evidence>
<dbReference type="CDD" id="cd09935">
    <property type="entry name" value="SH2_ABL"/>
    <property type="match status" value="1"/>
</dbReference>
<dbReference type="InterPro" id="IPR001060">
    <property type="entry name" value="FCH_dom"/>
</dbReference>
<protein>
    <recommendedName>
        <fullName evidence="9">Formin-binding protein 1-like</fullName>
        <ecNumber evidence="8">2.7.10.2</ecNumber>
    </recommendedName>
    <alternativeName>
        <fullName evidence="40">Abelson murine leukemia viral oncogene homolog 2</fullName>
    </alternativeName>
    <alternativeName>
        <fullName evidence="39">Abelson tyrosine-protein kinase 2</fullName>
    </alternativeName>
    <alternativeName>
        <fullName evidence="41">Abelson-related gene protein</fullName>
    </alternativeName>
    <alternativeName>
        <fullName evidence="35">Transducer of Cdc42-dependent actin assembly protein 1</fullName>
    </alternativeName>
    <alternativeName>
        <fullName evidence="38">Tyrosine-protein kinase ABL2</fullName>
    </alternativeName>
    <alternativeName>
        <fullName evidence="42">Tyrosine-protein kinase ARG</fullName>
    </alternativeName>
</protein>
<dbReference type="InterPro" id="IPR008266">
    <property type="entry name" value="Tyr_kinase_AS"/>
</dbReference>
<dbReference type="PANTHER" id="PTHR15735">
    <property type="entry name" value="FCH AND DOUBLE SH3 DOMAINS PROTEIN"/>
    <property type="match status" value="1"/>
</dbReference>
<evidence type="ECO:0000259" key="49">
    <source>
        <dbReference type="PROSITE" id="PS50002"/>
    </source>
</evidence>
<feature type="compositionally biased region" description="Low complexity" evidence="47">
    <location>
        <begin position="1024"/>
        <end position="1041"/>
    </location>
</feature>
<evidence type="ECO:0000313" key="53">
    <source>
        <dbReference type="EMBL" id="KAF7695425.1"/>
    </source>
</evidence>
<feature type="compositionally biased region" description="Polar residues" evidence="47">
    <location>
        <begin position="988"/>
        <end position="997"/>
    </location>
</feature>
<evidence type="ECO:0000256" key="2">
    <source>
        <dbReference type="ARBA" id="ARBA00001946"/>
    </source>
</evidence>
<dbReference type="EC" id="2.7.10.2" evidence="8"/>
<dbReference type="InterPro" id="IPR001452">
    <property type="entry name" value="SH3_domain"/>
</dbReference>
<dbReference type="GO" id="GO:0007155">
    <property type="term" value="P:cell adhesion"/>
    <property type="evidence" value="ECO:0007669"/>
    <property type="project" value="UniProtKB-KW"/>
</dbReference>
<feature type="region of interest" description="Disordered" evidence="47">
    <location>
        <begin position="1573"/>
        <end position="1592"/>
    </location>
</feature>
<keyword evidence="19" id="KW-0418">Kinase</keyword>
<dbReference type="SUPFAM" id="SSF103657">
    <property type="entry name" value="BAR/IMD domain-like"/>
    <property type="match status" value="1"/>
</dbReference>
<feature type="binding site" evidence="46">
    <location>
        <position position="320"/>
    </location>
    <ligand>
        <name>ATP</name>
        <dbReference type="ChEBI" id="CHEBI:30616"/>
    </ligand>
</feature>
<feature type="compositionally biased region" description="Polar residues" evidence="47">
    <location>
        <begin position="676"/>
        <end position="689"/>
    </location>
</feature>
<dbReference type="FunFam" id="2.30.30.40:FF:000010">
    <property type="entry name" value="Tyrosine-protein kinase"/>
    <property type="match status" value="1"/>
</dbReference>
<dbReference type="SMART" id="SM00219">
    <property type="entry name" value="TyrKc"/>
    <property type="match status" value="1"/>
</dbReference>
<evidence type="ECO:0000256" key="47">
    <source>
        <dbReference type="SAM" id="MobiDB-lite"/>
    </source>
</evidence>
<dbReference type="Pfam" id="PF25610">
    <property type="entry name" value="HR1_TOCA"/>
    <property type="match status" value="1"/>
</dbReference>
<evidence type="ECO:0000256" key="11">
    <source>
        <dbReference type="ARBA" id="ARBA00022475"/>
    </source>
</evidence>
<dbReference type="PROSITE" id="PS50011">
    <property type="entry name" value="PROTEIN_KINASE_DOM"/>
    <property type="match status" value="1"/>
</dbReference>
<feature type="region of interest" description="Disordered" evidence="47">
    <location>
        <begin position="960"/>
        <end position="979"/>
    </location>
</feature>
<evidence type="ECO:0000256" key="26">
    <source>
        <dbReference type="ARBA" id="ARBA00023006"/>
    </source>
</evidence>
<evidence type="ECO:0000256" key="21">
    <source>
        <dbReference type="ARBA" id="ARBA00022842"/>
    </source>
</evidence>
<dbReference type="InterPro" id="IPR036028">
    <property type="entry name" value="SH3-like_dom_sf"/>
</dbReference>
<dbReference type="SMART" id="SM00808">
    <property type="entry name" value="FABD"/>
    <property type="match status" value="1"/>
</dbReference>
<keyword evidence="17" id="KW-0479">Metal-binding</keyword>
<keyword evidence="31" id="KW-0464">Manganese</keyword>
<evidence type="ECO:0000256" key="33">
    <source>
        <dbReference type="ARBA" id="ARBA00023288"/>
    </source>
</evidence>
<comment type="subunit">
    <text evidence="37">Interacts with PSMA7. Interacts with CTTN. Found in a complex with ABL1, ABL2, CRK and UNC119; leading to the inhibition of CRK phosphorylation by ABL kinases.</text>
</comment>
<feature type="compositionally biased region" description="Low complexity" evidence="47">
    <location>
        <begin position="665"/>
        <end position="675"/>
    </location>
</feature>
<feature type="compositionally biased region" description="Polar residues" evidence="47">
    <location>
        <begin position="1528"/>
        <end position="1539"/>
    </location>
</feature>
<evidence type="ECO:0000256" key="32">
    <source>
        <dbReference type="ARBA" id="ARBA00023212"/>
    </source>
</evidence>
<keyword evidence="27 45" id="KW-0175">Coiled coil</keyword>
<dbReference type="Pfam" id="PF00611">
    <property type="entry name" value="FCH"/>
    <property type="match status" value="1"/>
</dbReference>
<dbReference type="Gene3D" id="2.30.30.40">
    <property type="entry name" value="SH3 Domains"/>
    <property type="match status" value="2"/>
</dbReference>
<dbReference type="PROSITE" id="PS51741">
    <property type="entry name" value="F_BAR"/>
    <property type="match status" value="1"/>
</dbReference>
<dbReference type="GO" id="GO:2000145">
    <property type="term" value="P:regulation of cell motility"/>
    <property type="evidence" value="ECO:0007669"/>
    <property type="project" value="UniProtKB-ARBA"/>
</dbReference>
<keyword evidence="28" id="KW-0446">Lipid-binding</keyword>
<dbReference type="PRINTS" id="PR00109">
    <property type="entry name" value="TYRKINASE"/>
</dbReference>
<dbReference type="InterPro" id="IPR035837">
    <property type="entry name" value="ABL_SH2"/>
</dbReference>
<keyword evidence="33" id="KW-0449">Lipoprotein</keyword>
<dbReference type="FunFam" id="2.30.30.40:FF:000017">
    <property type="entry name" value="Formin-binding protein 1-like isoform 1"/>
    <property type="match status" value="1"/>
</dbReference>
<dbReference type="InterPro" id="IPR036860">
    <property type="entry name" value="SH2_dom_sf"/>
</dbReference>
<evidence type="ECO:0000256" key="35">
    <source>
        <dbReference type="ARBA" id="ARBA00032854"/>
    </source>
</evidence>
<feature type="compositionally biased region" description="Basic and acidic residues" evidence="47">
    <location>
        <begin position="690"/>
        <end position="701"/>
    </location>
</feature>
<dbReference type="InterPro" id="IPR035493">
    <property type="entry name" value="FNBP1L_SH3"/>
</dbReference>
<comment type="similarity">
    <text evidence="7">Belongs to the FNBP1 family.</text>
</comment>
<dbReference type="FunFam" id="3.30.505.10:FF:000004">
    <property type="entry name" value="Tyrosine-protein kinase"/>
    <property type="match status" value="1"/>
</dbReference>
<feature type="region of interest" description="Disordered" evidence="47">
    <location>
        <begin position="1655"/>
        <end position="1721"/>
    </location>
</feature>
<evidence type="ECO:0000256" key="17">
    <source>
        <dbReference type="ARBA" id="ARBA00022723"/>
    </source>
</evidence>
<feature type="compositionally biased region" description="Basic and acidic residues" evidence="47">
    <location>
        <begin position="1655"/>
        <end position="1685"/>
    </location>
</feature>